<accession>A0A7M2XTW4</accession>
<dbReference type="AlphaFoldDB" id="A0A7M2XTW4"/>
<sequence>MLQKKWESNRFASVLETLRGRDDAPADRPGDERRAGVLAPASDTAPAGLRNATPSRLHITDADGRTLVCAPLERRVPTDPQRQWPWEALIRHG</sequence>
<protein>
    <submittedName>
        <fullName evidence="2">Uncharacterized protein</fullName>
    </submittedName>
</protein>
<feature type="region of interest" description="Disordered" evidence="1">
    <location>
        <begin position="18"/>
        <end position="58"/>
    </location>
</feature>
<evidence type="ECO:0000313" key="2">
    <source>
        <dbReference type="EMBL" id="QOW00753.1"/>
    </source>
</evidence>
<organism evidence="2 3">
    <name type="scientific">Rhodococcus pyridinivorans</name>
    <dbReference type="NCBI Taxonomy" id="103816"/>
    <lineage>
        <taxon>Bacteria</taxon>
        <taxon>Bacillati</taxon>
        <taxon>Actinomycetota</taxon>
        <taxon>Actinomycetes</taxon>
        <taxon>Mycobacteriales</taxon>
        <taxon>Nocardiaceae</taxon>
        <taxon>Rhodococcus</taxon>
    </lineage>
</organism>
<reference evidence="2 3" key="1">
    <citation type="submission" date="2020-10" db="EMBL/GenBank/DDBJ databases">
        <title>Whole genome sequence of oil-degrading bacteria Rhodococcus pyridinivorans strain 5Ap.</title>
        <authorList>
            <person name="Akhremchuk A.E."/>
            <person name="Valentovich L.N."/>
            <person name="Charniauskaya M.I."/>
            <person name="Bukliarevich H.A."/>
            <person name="Titok M.A."/>
        </authorList>
    </citation>
    <scope>NUCLEOTIDE SEQUENCE [LARGE SCALE GENOMIC DNA]</scope>
    <source>
        <strain evidence="2 3">5Ap</strain>
    </source>
</reference>
<evidence type="ECO:0000313" key="3">
    <source>
        <dbReference type="Proteomes" id="UP000593818"/>
    </source>
</evidence>
<dbReference type="EMBL" id="CP063450">
    <property type="protein sequence ID" value="QOW00753.1"/>
    <property type="molecule type" value="Genomic_DNA"/>
</dbReference>
<dbReference type="RefSeq" id="WP_138842848.1">
    <property type="nucleotide sequence ID" value="NZ_CP040719.1"/>
</dbReference>
<keyword evidence="3" id="KW-1185">Reference proteome</keyword>
<feature type="compositionally biased region" description="Basic and acidic residues" evidence="1">
    <location>
        <begin position="18"/>
        <end position="35"/>
    </location>
</feature>
<dbReference type="Proteomes" id="UP000593818">
    <property type="component" value="Chromosome"/>
</dbReference>
<gene>
    <name evidence="2" type="ORF">INP59_10825</name>
</gene>
<proteinExistence type="predicted"/>
<evidence type="ECO:0000256" key="1">
    <source>
        <dbReference type="SAM" id="MobiDB-lite"/>
    </source>
</evidence>
<name>A0A7M2XTW4_9NOCA</name>